<protein>
    <recommendedName>
        <fullName evidence="9">Sigma-54 factor interaction domain-containing protein</fullName>
    </recommendedName>
</protein>
<proteinExistence type="predicted"/>
<feature type="domain" description="Sigma-54 factor interaction" evidence="9">
    <location>
        <begin position="198"/>
        <end position="427"/>
    </location>
</feature>
<dbReference type="GO" id="GO:0005524">
    <property type="term" value="F:ATP binding"/>
    <property type="evidence" value="ECO:0007669"/>
    <property type="project" value="UniProtKB-KW"/>
</dbReference>
<dbReference type="GO" id="GO:0003677">
    <property type="term" value="F:DNA binding"/>
    <property type="evidence" value="ECO:0007669"/>
    <property type="project" value="UniProtKB-KW"/>
</dbReference>
<dbReference type="InterPro" id="IPR025943">
    <property type="entry name" value="Sigma_54_int_dom_ATP-bd_2"/>
</dbReference>
<comment type="caution">
    <text evidence="10">The sequence shown here is derived from an EMBL/GenBank/DDBJ whole genome shotgun (WGS) entry which is preliminary data.</text>
</comment>
<dbReference type="CDD" id="cd00009">
    <property type="entry name" value="AAA"/>
    <property type="match status" value="1"/>
</dbReference>
<evidence type="ECO:0000313" key="11">
    <source>
        <dbReference type="Proteomes" id="UP000179243"/>
    </source>
</evidence>
<dbReference type="SUPFAM" id="SSF52540">
    <property type="entry name" value="P-loop containing nucleoside triphosphate hydrolases"/>
    <property type="match status" value="1"/>
</dbReference>
<dbReference type="PROSITE" id="PS00676">
    <property type="entry name" value="SIGMA54_INTERACT_2"/>
    <property type="match status" value="1"/>
</dbReference>
<dbReference type="FunFam" id="3.40.50.300:FF:000006">
    <property type="entry name" value="DNA-binding transcriptional regulator NtrC"/>
    <property type="match status" value="1"/>
</dbReference>
<evidence type="ECO:0000256" key="7">
    <source>
        <dbReference type="ARBA" id="ARBA00023163"/>
    </source>
</evidence>
<evidence type="ECO:0000256" key="8">
    <source>
        <dbReference type="SAM" id="MobiDB-lite"/>
    </source>
</evidence>
<keyword evidence="2" id="KW-0067">ATP-binding</keyword>
<evidence type="ECO:0000256" key="4">
    <source>
        <dbReference type="ARBA" id="ARBA00023015"/>
    </source>
</evidence>
<dbReference type="Gene3D" id="3.40.50.300">
    <property type="entry name" value="P-loop containing nucleotide triphosphate hydrolases"/>
    <property type="match status" value="1"/>
</dbReference>
<organism evidence="10 11">
    <name type="scientific">Candidatus Raymondbacteria bacterium RIFOXYD12_FULL_49_13</name>
    <dbReference type="NCBI Taxonomy" id="1817890"/>
    <lineage>
        <taxon>Bacteria</taxon>
        <taxon>Raymondiibacteriota</taxon>
    </lineage>
</organism>
<dbReference type="InterPro" id="IPR025662">
    <property type="entry name" value="Sigma_54_int_dom_ATP-bd_1"/>
</dbReference>
<keyword evidence="1" id="KW-0547">Nucleotide-binding</keyword>
<dbReference type="InterPro" id="IPR058031">
    <property type="entry name" value="AAA_lid_NorR"/>
</dbReference>
<evidence type="ECO:0000256" key="5">
    <source>
        <dbReference type="ARBA" id="ARBA00023125"/>
    </source>
</evidence>
<gene>
    <name evidence="10" type="ORF">A2519_09600</name>
</gene>
<accession>A0A1F7F856</accession>
<evidence type="ECO:0000256" key="1">
    <source>
        <dbReference type="ARBA" id="ARBA00022741"/>
    </source>
</evidence>
<dbReference type="AlphaFoldDB" id="A0A1F7F856"/>
<dbReference type="InterPro" id="IPR027417">
    <property type="entry name" value="P-loop_NTPase"/>
</dbReference>
<evidence type="ECO:0000259" key="9">
    <source>
        <dbReference type="PROSITE" id="PS50045"/>
    </source>
</evidence>
<dbReference type="Pfam" id="PF25601">
    <property type="entry name" value="AAA_lid_14"/>
    <property type="match status" value="1"/>
</dbReference>
<evidence type="ECO:0000313" key="10">
    <source>
        <dbReference type="EMBL" id="OGK02707.1"/>
    </source>
</evidence>
<keyword evidence="3" id="KW-0902">Two-component regulatory system</keyword>
<evidence type="ECO:0000256" key="6">
    <source>
        <dbReference type="ARBA" id="ARBA00023159"/>
    </source>
</evidence>
<name>A0A1F7F856_UNCRA</name>
<dbReference type="SMART" id="SM00382">
    <property type="entry name" value="AAA"/>
    <property type="match status" value="1"/>
</dbReference>
<dbReference type="PROSITE" id="PS50045">
    <property type="entry name" value="SIGMA54_INTERACT_4"/>
    <property type="match status" value="1"/>
</dbReference>
<dbReference type="GO" id="GO:0000160">
    <property type="term" value="P:phosphorelay signal transduction system"/>
    <property type="evidence" value="ECO:0007669"/>
    <property type="project" value="UniProtKB-KW"/>
</dbReference>
<reference evidence="10 11" key="1">
    <citation type="journal article" date="2016" name="Nat. Commun.">
        <title>Thousands of microbial genomes shed light on interconnected biogeochemical processes in an aquifer system.</title>
        <authorList>
            <person name="Anantharaman K."/>
            <person name="Brown C.T."/>
            <person name="Hug L.A."/>
            <person name="Sharon I."/>
            <person name="Castelle C.J."/>
            <person name="Probst A.J."/>
            <person name="Thomas B.C."/>
            <person name="Singh A."/>
            <person name="Wilkins M.J."/>
            <person name="Karaoz U."/>
            <person name="Brodie E.L."/>
            <person name="Williams K.H."/>
            <person name="Hubbard S.S."/>
            <person name="Banfield J.F."/>
        </authorList>
    </citation>
    <scope>NUCLEOTIDE SEQUENCE [LARGE SCALE GENOMIC DNA]</scope>
</reference>
<keyword evidence="6" id="KW-0010">Activator</keyword>
<evidence type="ECO:0000256" key="2">
    <source>
        <dbReference type="ARBA" id="ARBA00022840"/>
    </source>
</evidence>
<dbReference type="PANTHER" id="PTHR32071">
    <property type="entry name" value="TRANSCRIPTIONAL REGULATORY PROTEIN"/>
    <property type="match status" value="1"/>
</dbReference>
<feature type="compositionally biased region" description="Polar residues" evidence="8">
    <location>
        <begin position="536"/>
        <end position="558"/>
    </location>
</feature>
<evidence type="ECO:0000256" key="3">
    <source>
        <dbReference type="ARBA" id="ARBA00023012"/>
    </source>
</evidence>
<feature type="region of interest" description="Disordered" evidence="8">
    <location>
        <begin position="527"/>
        <end position="575"/>
    </location>
</feature>
<dbReference type="PROSITE" id="PS00675">
    <property type="entry name" value="SIGMA54_INTERACT_1"/>
    <property type="match status" value="1"/>
</dbReference>
<keyword evidence="7" id="KW-0804">Transcription</keyword>
<dbReference type="InterPro" id="IPR003593">
    <property type="entry name" value="AAA+_ATPase"/>
</dbReference>
<dbReference type="Proteomes" id="UP000179243">
    <property type="component" value="Unassembled WGS sequence"/>
</dbReference>
<dbReference type="EMBL" id="MFYX01000103">
    <property type="protein sequence ID" value="OGK02707.1"/>
    <property type="molecule type" value="Genomic_DNA"/>
</dbReference>
<dbReference type="InterPro" id="IPR002078">
    <property type="entry name" value="Sigma_54_int"/>
</dbReference>
<dbReference type="GO" id="GO:0006355">
    <property type="term" value="P:regulation of DNA-templated transcription"/>
    <property type="evidence" value="ECO:0007669"/>
    <property type="project" value="InterPro"/>
</dbReference>
<dbReference type="PROSITE" id="PS00688">
    <property type="entry name" value="SIGMA54_INTERACT_3"/>
    <property type="match status" value="1"/>
</dbReference>
<dbReference type="Pfam" id="PF00158">
    <property type="entry name" value="Sigma54_activat"/>
    <property type="match status" value="1"/>
</dbReference>
<keyword evidence="5" id="KW-0238">DNA-binding</keyword>
<sequence>MFNYSTCFIYQIQNWNGYNDVEERYAEVGDELGYTDSEPMFPLKGISFDMFPENSEAARWLVAGKLRKKDSTYETFYKKNEEEMTSHLIDHLDAGYAQLKNKGLSVESIFKEAYSHYMGFSNIPLSQIPYAMKSPYLLDLPVVTDFLNECKSVDPEFSRLLKDIVKRNRDILDNFESRLKKVSIVIPHGYQYSQYAKAAKAAEYHLPVFIQGDTGTGKESMALVMHHFSNRKGEFIAINCSAIPENLIESELFGHVKGAFTGALNDKIGKISAANGGTLFLDEIGDVPHSVQTKLLRVLQDMEIEKVGSNKSEKVDVLIVTATNKDVEELLAVGKIREDFYYRVLNYLRIELKPLRDLGADNIIKIAYFILKDIYEKENKRREGLQNTKKGMVESKGMSKQFKLKLCSHSWPGNIRELKNYLHLVAAMSRFEPVLKRQDIPFLRGLNKPQLKTISVDSITNDLTELVVSGRKSLLSIFDELEDKAAYIFINECIKSKAGKKRFAAMIGRHHNDQKINHYWKETKEAKLQARPIKQSPDNQSLGNQEGRNTNSDRSYQNPLKIRTNPEEEVDTLPF</sequence>
<dbReference type="PANTHER" id="PTHR32071:SF95">
    <property type="entry name" value="DNA-BINDING TRANSCRIPTIONAL REGULATOR NTRC"/>
    <property type="match status" value="1"/>
</dbReference>
<dbReference type="InterPro" id="IPR025944">
    <property type="entry name" value="Sigma_54_int_dom_CS"/>
</dbReference>
<keyword evidence="4" id="KW-0805">Transcription regulation</keyword>
<dbReference type="Gene3D" id="1.10.8.60">
    <property type="match status" value="1"/>
</dbReference>